<accession>A0AAV7HSL8</accession>
<protein>
    <submittedName>
        <fullName evidence="2">Uncharacterized protein</fullName>
    </submittedName>
</protein>
<sequence>MCVIENQESSTRPQGIVKSPRKFVGVVIATSGLPARGKTQVASSLARRLNWNGESAKDNLKQNRKKDQMDFEDFMSELDPFEDESSSFEDNLTAVLTKDLLTDSDVNYLKRTQSELEERSANLERQMDSANDEKLKIDKTLMTRYKNVNILLTRIVDKLIEVGETAAENFDIYKKAELKKPCIDFSPQSDVWYIKTRESRPQKNSNKEESKNRIRWKEFRKWRQNQSRKPLEPPADYQLIKKVADEPKTFDKQFWSTVKFPKFLQLHYFLLWAKDNKMVPLKRAYENILIDIARTEEKLKIFLRNETPFEYMTLYPAINSTEKFEKFKYLKNKLLISEIMYCYCLCLRNREVSSVVKLEIDFALLSKEEGLLLYEDVLVIKDKADALNSPIREEKDNCEELRERIKDLKWKSYSSREKVAKIRNNLINNFAGYCEKNYGILMLKVDSYKNHGEIKKEQMEKFKKELRKLKADFKNELKKYKFYIKLYHTNFKLNI</sequence>
<feature type="coiled-coil region" evidence="1">
    <location>
        <begin position="106"/>
        <end position="140"/>
    </location>
</feature>
<comment type="caution">
    <text evidence="2">The sequence shown here is derived from an EMBL/GenBank/DDBJ whole genome shotgun (WGS) entry which is preliminary data.</text>
</comment>
<evidence type="ECO:0000313" key="3">
    <source>
        <dbReference type="Proteomes" id="UP000826195"/>
    </source>
</evidence>
<dbReference type="Proteomes" id="UP000826195">
    <property type="component" value="Unassembled WGS sequence"/>
</dbReference>
<reference evidence="2 3" key="1">
    <citation type="journal article" date="2021" name="J. Hered.">
        <title>A chromosome-level genome assembly of the parasitoid wasp, Cotesia glomerata (Hymenoptera: Braconidae).</title>
        <authorList>
            <person name="Pinto B.J."/>
            <person name="Weis J.J."/>
            <person name="Gamble T."/>
            <person name="Ode P.J."/>
            <person name="Paul R."/>
            <person name="Zaspel J.M."/>
        </authorList>
    </citation>
    <scope>NUCLEOTIDE SEQUENCE [LARGE SCALE GENOMIC DNA]</scope>
    <source>
        <strain evidence="2">CgM1</strain>
    </source>
</reference>
<evidence type="ECO:0000313" key="2">
    <source>
        <dbReference type="EMBL" id="KAH0547198.1"/>
    </source>
</evidence>
<dbReference type="Gene3D" id="3.40.50.300">
    <property type="entry name" value="P-loop containing nucleotide triphosphate hydrolases"/>
    <property type="match status" value="1"/>
</dbReference>
<evidence type="ECO:0000256" key="1">
    <source>
        <dbReference type="SAM" id="Coils"/>
    </source>
</evidence>
<name>A0AAV7HSL8_COTGL</name>
<keyword evidence="1" id="KW-0175">Coiled coil</keyword>
<dbReference type="EMBL" id="JAHXZJ010002237">
    <property type="protein sequence ID" value="KAH0547198.1"/>
    <property type="molecule type" value="Genomic_DNA"/>
</dbReference>
<keyword evidence="3" id="KW-1185">Reference proteome</keyword>
<gene>
    <name evidence="2" type="ORF">KQX54_017507</name>
</gene>
<proteinExistence type="predicted"/>
<dbReference type="InterPro" id="IPR027417">
    <property type="entry name" value="P-loop_NTPase"/>
</dbReference>
<feature type="coiled-coil region" evidence="1">
    <location>
        <begin position="452"/>
        <end position="479"/>
    </location>
</feature>
<organism evidence="2 3">
    <name type="scientific">Cotesia glomerata</name>
    <name type="common">Lepidopteran parasitic wasp</name>
    <name type="synonym">Apanteles glomeratus</name>
    <dbReference type="NCBI Taxonomy" id="32391"/>
    <lineage>
        <taxon>Eukaryota</taxon>
        <taxon>Metazoa</taxon>
        <taxon>Ecdysozoa</taxon>
        <taxon>Arthropoda</taxon>
        <taxon>Hexapoda</taxon>
        <taxon>Insecta</taxon>
        <taxon>Pterygota</taxon>
        <taxon>Neoptera</taxon>
        <taxon>Endopterygota</taxon>
        <taxon>Hymenoptera</taxon>
        <taxon>Apocrita</taxon>
        <taxon>Ichneumonoidea</taxon>
        <taxon>Braconidae</taxon>
        <taxon>Microgastrinae</taxon>
        <taxon>Cotesia</taxon>
    </lineage>
</organism>
<dbReference type="AlphaFoldDB" id="A0AAV7HSL8"/>